<comment type="caution">
    <text evidence="1">The sequence shown here is derived from an EMBL/GenBank/DDBJ whole genome shotgun (WGS) entry which is preliminary data.</text>
</comment>
<keyword evidence="2" id="KW-1185">Reference proteome</keyword>
<evidence type="ECO:0000313" key="2">
    <source>
        <dbReference type="Proteomes" id="UP000601361"/>
    </source>
</evidence>
<protein>
    <recommendedName>
        <fullName evidence="3">Spi protease inhibitor domain-containing protein</fullName>
    </recommendedName>
</protein>
<reference evidence="2" key="1">
    <citation type="journal article" date="2019" name="Int. J. Syst. Evol. Microbiol.">
        <title>The Global Catalogue of Microorganisms (GCM) 10K type strain sequencing project: providing services to taxonomists for standard genome sequencing and annotation.</title>
        <authorList>
            <consortium name="The Broad Institute Genomics Platform"/>
            <consortium name="The Broad Institute Genome Sequencing Center for Infectious Disease"/>
            <person name="Wu L."/>
            <person name="Ma J."/>
        </authorList>
    </citation>
    <scope>NUCLEOTIDE SEQUENCE [LARGE SCALE GENOMIC DNA]</scope>
    <source>
        <strain evidence="2">CGMCC 1.12990</strain>
    </source>
</reference>
<evidence type="ECO:0008006" key="3">
    <source>
        <dbReference type="Google" id="ProtNLM"/>
    </source>
</evidence>
<gene>
    <name evidence="1" type="ORF">GCM10011378_42460</name>
</gene>
<accession>A0ABQ1X685</accession>
<dbReference type="EMBL" id="BMGS01000018">
    <property type="protein sequence ID" value="GGG61869.1"/>
    <property type="molecule type" value="Genomic_DNA"/>
</dbReference>
<proteinExistence type="predicted"/>
<evidence type="ECO:0000313" key="1">
    <source>
        <dbReference type="EMBL" id="GGG61869.1"/>
    </source>
</evidence>
<name>A0ABQ1X685_9BACT</name>
<dbReference type="Proteomes" id="UP000601361">
    <property type="component" value="Unassembled WGS sequence"/>
</dbReference>
<sequence>MMVDFPFMKKILLPTAGALFLLQLASCINTEREVGTSKNADRVFTPTPEANRGRVSERTVLRTVNTTHAFSNARTKDNFVLQLRGPKIANAQAYFMIISSTGDTLRKEIIPASALINERDLDDPQAATVRDKEIAILQGMNAFFKEDRFVQPAVPRAATQPENVDAQSWSSVKEDARAVGFDYPAADGRERRVAYSKKLGRAVVIAE</sequence>
<organism evidence="1 2">
    <name type="scientific">Hymenobacter glacieicola</name>
    <dbReference type="NCBI Taxonomy" id="1562124"/>
    <lineage>
        <taxon>Bacteria</taxon>
        <taxon>Pseudomonadati</taxon>
        <taxon>Bacteroidota</taxon>
        <taxon>Cytophagia</taxon>
        <taxon>Cytophagales</taxon>
        <taxon>Hymenobacteraceae</taxon>
        <taxon>Hymenobacter</taxon>
    </lineage>
</organism>